<dbReference type="Gene3D" id="3.90.550.10">
    <property type="entry name" value="Spore Coat Polysaccharide Biosynthesis Protein SpsA, Chain A"/>
    <property type="match status" value="2"/>
</dbReference>
<evidence type="ECO:0000313" key="3">
    <source>
        <dbReference type="Proteomes" id="UP000199286"/>
    </source>
</evidence>
<evidence type="ECO:0000259" key="1">
    <source>
        <dbReference type="Pfam" id="PF00535"/>
    </source>
</evidence>
<sequence>MNPPLITVIVPAHDVAGHLGACLDSIARQSLADFECLVIDDGSTDGTGAIAHAAAAADPRFRVVAQDNRGLSAARNAGLARARGAFVAFVDGDDRVMPDYLGRLHHAIEAEGADWVACALASVHPDGRGFAHPARHDRARLDAADAPQRCAITGWDDAIAHFPSAWNKLYRRALIDGLTFDEGTWFEDHAFFLQAAARTDHILWLPQALYLQTRGRVGQITGADDDRALQQFPVLDRVAQILRAGPHDGAETALARLACRLIQERCTALHDPARRARFLTAARAWLEARGLAFVPQDDAGRAIALELEGRLPLTVAILWDGRDPAAPAATRAALPVPGMPGHEVLVAGPARPHAEAPGGGARHLPDTATAVAQARGAVVVVLAAGDVPAPTGIGALVAAMLRHDAVLGLTADDPDPAFDPGAGPGAPRRIDPARADALGAGLAGRAFARAFLDRHADAVTQGTAALARRAAAEGATAIRLDWPALPRRARRARLLRGLRDRLLAGADSRAGALALRAAWTAWRIMDARGRAPQGGSRGAAARSFPDDDTAAAHLALARFADSQRHAPAPDPVAVLDALPLPSDAARRAVLLGLSEIFCRADHDTDAFAARGAGLGLAALGNSGGDDPWARSAALPFLYRLTGPGAALAALRRLARPGSGGLTTPPLADLMRCAARPDPRRSRRVRAALLRTAFAILRARAAQGCERTACAELTAAAADLLVSRALPSALSDTVTDGALAVYGLSRRFWDRVGDAPLPPRAARARTAFATLRAALGAPGDAGRTAAQGEDADAALRVLEGLGVLGTARFRDALAAARAAGDAAAPAPALRPHGGGMLELVSPAARLDAARRAPVAVVSVMRNERRMLPHFLAHYRALGVEGFLVADNGSDDGTAEYLAAQPDVALFSAPGSYRAARYGVAWQETLLACRLGRWSLVADADELLVWQHPQRDTLPALLARPAFARAEGVRVFLLDMYPDGPLHDATFEAGTPFDEAGFADRVPFLTASPTRGPFSDGPAWTSALRHRLCPGAHPNLFAAQKIALLRHHPFMRLSEGLHFAADMRLAAPELIFGHFKYNADFHVRARAEATRAEHWDGAAEYHRYAALDPGAGLFDPARSVPWHAAPFVAARLEGAP</sequence>
<keyword evidence="3" id="KW-1185">Reference proteome</keyword>
<keyword evidence="2" id="KW-0808">Transferase</keyword>
<gene>
    <name evidence="2" type="ORF">SAMN05444340_12011</name>
</gene>
<dbReference type="OrthoDB" id="5291101at2"/>
<dbReference type="InterPro" id="IPR001173">
    <property type="entry name" value="Glyco_trans_2-like"/>
</dbReference>
<dbReference type="PANTHER" id="PTHR43685">
    <property type="entry name" value="GLYCOSYLTRANSFERASE"/>
    <property type="match status" value="1"/>
</dbReference>
<organism evidence="2 3">
    <name type="scientific">Citreimonas salinaria</name>
    <dbReference type="NCBI Taxonomy" id="321339"/>
    <lineage>
        <taxon>Bacteria</taxon>
        <taxon>Pseudomonadati</taxon>
        <taxon>Pseudomonadota</taxon>
        <taxon>Alphaproteobacteria</taxon>
        <taxon>Rhodobacterales</taxon>
        <taxon>Roseobacteraceae</taxon>
        <taxon>Citreimonas</taxon>
    </lineage>
</organism>
<dbReference type="STRING" id="321339.SAMN05444340_12011"/>
<dbReference type="Proteomes" id="UP000199286">
    <property type="component" value="Unassembled WGS sequence"/>
</dbReference>
<dbReference type="SUPFAM" id="SSF53448">
    <property type="entry name" value="Nucleotide-diphospho-sugar transferases"/>
    <property type="match status" value="1"/>
</dbReference>
<evidence type="ECO:0000313" key="2">
    <source>
        <dbReference type="EMBL" id="SDY83489.1"/>
    </source>
</evidence>
<dbReference type="CDD" id="cd00761">
    <property type="entry name" value="Glyco_tranf_GTA_type"/>
    <property type="match status" value="1"/>
</dbReference>
<accession>A0A1H3N5J2</accession>
<dbReference type="EMBL" id="FNPF01000020">
    <property type="protein sequence ID" value="SDY83489.1"/>
    <property type="molecule type" value="Genomic_DNA"/>
</dbReference>
<dbReference type="InterPro" id="IPR029044">
    <property type="entry name" value="Nucleotide-diphossugar_trans"/>
</dbReference>
<dbReference type="Pfam" id="PF00535">
    <property type="entry name" value="Glycos_transf_2"/>
    <property type="match status" value="1"/>
</dbReference>
<dbReference type="GO" id="GO:0016740">
    <property type="term" value="F:transferase activity"/>
    <property type="evidence" value="ECO:0007669"/>
    <property type="project" value="UniProtKB-KW"/>
</dbReference>
<dbReference type="InterPro" id="IPR050834">
    <property type="entry name" value="Glycosyltransf_2"/>
</dbReference>
<dbReference type="PANTHER" id="PTHR43685:SF2">
    <property type="entry name" value="GLYCOSYLTRANSFERASE 2-LIKE DOMAIN-CONTAINING PROTEIN"/>
    <property type="match status" value="1"/>
</dbReference>
<dbReference type="AlphaFoldDB" id="A0A1H3N5J2"/>
<protein>
    <submittedName>
        <fullName evidence="2">Glycosyltransferase involved in cell wall bisynthesis</fullName>
    </submittedName>
</protein>
<name>A0A1H3N5J2_9RHOB</name>
<reference evidence="2 3" key="1">
    <citation type="submission" date="2016-10" db="EMBL/GenBank/DDBJ databases">
        <authorList>
            <person name="de Groot N.N."/>
        </authorList>
    </citation>
    <scope>NUCLEOTIDE SEQUENCE [LARGE SCALE GENOMIC DNA]</scope>
    <source>
        <strain evidence="2 3">DSM 26880</strain>
    </source>
</reference>
<proteinExistence type="predicted"/>
<dbReference type="Pfam" id="PF13704">
    <property type="entry name" value="Glyco_tranf_2_4"/>
    <property type="match status" value="1"/>
</dbReference>
<dbReference type="RefSeq" id="WP_089885553.1">
    <property type="nucleotide sequence ID" value="NZ_FNPF01000020.1"/>
</dbReference>
<feature type="domain" description="Glycosyltransferase 2-like" evidence="1">
    <location>
        <begin position="7"/>
        <end position="175"/>
    </location>
</feature>